<feature type="active site" description="Charge relay system" evidence="5">
    <location>
        <position position="432"/>
    </location>
</feature>
<reference evidence="8 9" key="1">
    <citation type="submission" date="2019-02" db="EMBL/GenBank/DDBJ databases">
        <title>Deep-cultivation of Planctomycetes and their phenomic and genomic characterization uncovers novel biology.</title>
        <authorList>
            <person name="Wiegand S."/>
            <person name="Jogler M."/>
            <person name="Boedeker C."/>
            <person name="Pinto D."/>
            <person name="Vollmers J."/>
            <person name="Rivas-Marin E."/>
            <person name="Kohn T."/>
            <person name="Peeters S.H."/>
            <person name="Heuer A."/>
            <person name="Rast P."/>
            <person name="Oberbeckmann S."/>
            <person name="Bunk B."/>
            <person name="Jeske O."/>
            <person name="Meyerdierks A."/>
            <person name="Storesund J.E."/>
            <person name="Kallscheuer N."/>
            <person name="Luecker S."/>
            <person name="Lage O.M."/>
            <person name="Pohl T."/>
            <person name="Merkel B.J."/>
            <person name="Hornburger P."/>
            <person name="Mueller R.-W."/>
            <person name="Bruemmer F."/>
            <person name="Labrenz M."/>
            <person name="Spormann A.M."/>
            <person name="Op den Camp H."/>
            <person name="Overmann J."/>
            <person name="Amann R."/>
            <person name="Jetten M.S.M."/>
            <person name="Mascher T."/>
            <person name="Medema M.H."/>
            <person name="Devos D.P."/>
            <person name="Kaster A.-K."/>
            <person name="Ovreas L."/>
            <person name="Rohde M."/>
            <person name="Galperin M.Y."/>
            <person name="Jogler C."/>
        </authorList>
    </citation>
    <scope>NUCLEOTIDE SEQUENCE [LARGE SCALE GENOMIC DNA]</scope>
    <source>
        <strain evidence="8 9">Pla133</strain>
    </source>
</reference>
<dbReference type="RefSeq" id="WP_145069940.1">
    <property type="nucleotide sequence ID" value="NZ_CP036287.1"/>
</dbReference>
<keyword evidence="2 5" id="KW-0645">Protease</keyword>
<evidence type="ECO:0000256" key="3">
    <source>
        <dbReference type="ARBA" id="ARBA00022801"/>
    </source>
</evidence>
<dbReference type="InterPro" id="IPR022398">
    <property type="entry name" value="Peptidase_S8_His-AS"/>
</dbReference>
<keyword evidence="3 5" id="KW-0378">Hydrolase</keyword>
<dbReference type="PROSITE" id="PS00138">
    <property type="entry name" value="SUBTILASE_SER"/>
    <property type="match status" value="1"/>
</dbReference>
<organism evidence="8 9">
    <name type="scientific">Engelhardtia mirabilis</name>
    <dbReference type="NCBI Taxonomy" id="2528011"/>
    <lineage>
        <taxon>Bacteria</taxon>
        <taxon>Pseudomonadati</taxon>
        <taxon>Planctomycetota</taxon>
        <taxon>Planctomycetia</taxon>
        <taxon>Planctomycetia incertae sedis</taxon>
        <taxon>Engelhardtia</taxon>
    </lineage>
</organism>
<feature type="active site" description="Charge relay system" evidence="5">
    <location>
        <position position="190"/>
    </location>
</feature>
<dbReference type="KEGG" id="pbap:Pla133_48720"/>
<protein>
    <submittedName>
        <fullName evidence="8">Thermophilic serine proteinase</fullName>
        <ecNumber evidence="8">3.4.21.-</ecNumber>
    </submittedName>
</protein>
<dbReference type="PROSITE" id="PS51892">
    <property type="entry name" value="SUBTILASE"/>
    <property type="match status" value="1"/>
</dbReference>
<comment type="similarity">
    <text evidence="1 5 6">Belongs to the peptidase S8 family.</text>
</comment>
<evidence type="ECO:0000256" key="2">
    <source>
        <dbReference type="ARBA" id="ARBA00022670"/>
    </source>
</evidence>
<evidence type="ECO:0000313" key="8">
    <source>
        <dbReference type="EMBL" id="QDU69750.1"/>
    </source>
</evidence>
<feature type="domain" description="Peptidase S8/S53" evidence="7">
    <location>
        <begin position="182"/>
        <end position="466"/>
    </location>
</feature>
<dbReference type="CDD" id="cd07473">
    <property type="entry name" value="Peptidases_S8_Subtilisin_like"/>
    <property type="match status" value="1"/>
</dbReference>
<evidence type="ECO:0000259" key="7">
    <source>
        <dbReference type="Pfam" id="PF00082"/>
    </source>
</evidence>
<dbReference type="InterPro" id="IPR050131">
    <property type="entry name" value="Peptidase_S8_subtilisin-like"/>
</dbReference>
<dbReference type="Pfam" id="PF00082">
    <property type="entry name" value="Peptidase_S8"/>
    <property type="match status" value="1"/>
</dbReference>
<dbReference type="InterPro" id="IPR015500">
    <property type="entry name" value="Peptidase_S8_subtilisin-rel"/>
</dbReference>
<dbReference type="InterPro" id="IPR023827">
    <property type="entry name" value="Peptidase_S8_Asp-AS"/>
</dbReference>
<keyword evidence="4 5" id="KW-0720">Serine protease</keyword>
<dbReference type="PROSITE" id="PS00137">
    <property type="entry name" value="SUBTILASE_HIS"/>
    <property type="match status" value="1"/>
</dbReference>
<dbReference type="EMBL" id="CP036287">
    <property type="protein sequence ID" value="QDU69750.1"/>
    <property type="molecule type" value="Genomic_DNA"/>
</dbReference>
<dbReference type="SUPFAM" id="SSF52743">
    <property type="entry name" value="Subtilisin-like"/>
    <property type="match status" value="1"/>
</dbReference>
<dbReference type="Gene3D" id="3.40.50.200">
    <property type="entry name" value="Peptidase S8/S53 domain"/>
    <property type="match status" value="1"/>
</dbReference>
<dbReference type="PANTHER" id="PTHR43806:SF11">
    <property type="entry name" value="CEREVISIN-RELATED"/>
    <property type="match status" value="1"/>
</dbReference>
<dbReference type="InterPro" id="IPR023828">
    <property type="entry name" value="Peptidase_S8_Ser-AS"/>
</dbReference>
<evidence type="ECO:0000256" key="4">
    <source>
        <dbReference type="ARBA" id="ARBA00022825"/>
    </source>
</evidence>
<dbReference type="AlphaFoldDB" id="A0A518BS13"/>
<proteinExistence type="inferred from homology"/>
<dbReference type="EC" id="3.4.21.-" evidence="8"/>
<dbReference type="GO" id="GO:0004252">
    <property type="term" value="F:serine-type endopeptidase activity"/>
    <property type="evidence" value="ECO:0007669"/>
    <property type="project" value="UniProtKB-UniRule"/>
</dbReference>
<sequence>MNSTRLLPPAFGGLLLLASGAWAQVYQLSRAEAVRRDVPGLEPRLDWILDEPPVYDRQSFRVIEPGIYDPETAFVRFLPGASTAAREAAHAMAGIGDVLWASRLVPDLYLVRVDRYAVEQTIERYLDHPETLYAQPNYRARRDLDSNDPSFVDYTLWGMQDRYDYAGGSNAEFAWDEHRGSAGITIAVVDSGFEYDHEDLAANHWTNPAEVADNGIDDDGNGYVDDVDGWDFSDMSQCVDWTGAVTACWGSAPGDNDPSPGCSDHGTHVAGTIGAKGNNSLGVVGVNWQCGLMALKCQDPDDCDKLVNTVLAFDYAVANGARVSNHSYGRSSFSQVEHDEVLASQAFGHVFVASAGNVGNDNDVTPHYPDGIDLANIISVAAIESDGDIATAGLFGGFDSSFGATTVDIGAPGYQVYSTITGGTYGYASGTSMAAPHVAGAVGLIMSRYPELEWWRVKGRIMNAARPQPTLAGKTVTGGILDVHRALGVWAAPTLGTLVYGAAASPWSMSSSSTDGLPKAVAETPEDGVLNLWAGSASLEAVTASGLGNRMLTVRAHGGPVLLGTP</sequence>
<dbReference type="InterPro" id="IPR034204">
    <property type="entry name" value="PfSUB1-like_cat_dom"/>
</dbReference>
<dbReference type="Proteomes" id="UP000316921">
    <property type="component" value="Chromosome"/>
</dbReference>
<keyword evidence="9" id="KW-1185">Reference proteome</keyword>
<evidence type="ECO:0000256" key="1">
    <source>
        <dbReference type="ARBA" id="ARBA00011073"/>
    </source>
</evidence>
<dbReference type="InterPro" id="IPR000209">
    <property type="entry name" value="Peptidase_S8/S53_dom"/>
</dbReference>
<dbReference type="GO" id="GO:0006508">
    <property type="term" value="P:proteolysis"/>
    <property type="evidence" value="ECO:0007669"/>
    <property type="project" value="UniProtKB-KW"/>
</dbReference>
<evidence type="ECO:0000313" key="9">
    <source>
        <dbReference type="Proteomes" id="UP000316921"/>
    </source>
</evidence>
<name>A0A518BS13_9BACT</name>
<dbReference type="PANTHER" id="PTHR43806">
    <property type="entry name" value="PEPTIDASE S8"/>
    <property type="match status" value="1"/>
</dbReference>
<gene>
    <name evidence="8" type="ORF">Pla133_48720</name>
</gene>
<evidence type="ECO:0000256" key="5">
    <source>
        <dbReference type="PROSITE-ProRule" id="PRU01240"/>
    </source>
</evidence>
<dbReference type="InterPro" id="IPR036852">
    <property type="entry name" value="Peptidase_S8/S53_dom_sf"/>
</dbReference>
<evidence type="ECO:0000256" key="6">
    <source>
        <dbReference type="RuleBase" id="RU003355"/>
    </source>
</evidence>
<dbReference type="PROSITE" id="PS00136">
    <property type="entry name" value="SUBTILASE_ASP"/>
    <property type="match status" value="1"/>
</dbReference>
<dbReference type="PRINTS" id="PR00723">
    <property type="entry name" value="SUBTILISIN"/>
</dbReference>
<feature type="active site" description="Charge relay system" evidence="5">
    <location>
        <position position="265"/>
    </location>
</feature>
<accession>A0A518BS13</accession>